<evidence type="ECO:0000313" key="2">
    <source>
        <dbReference type="EMBL" id="KDR76815.1"/>
    </source>
</evidence>
<keyword evidence="3" id="KW-1185">Reference proteome</keyword>
<protein>
    <recommendedName>
        <fullName evidence="1">DUF6533 domain-containing protein</fullName>
    </recommendedName>
</protein>
<evidence type="ECO:0000313" key="3">
    <source>
        <dbReference type="Proteomes" id="UP000027222"/>
    </source>
</evidence>
<dbReference type="AlphaFoldDB" id="A0A067T0U6"/>
<dbReference type="InterPro" id="IPR045340">
    <property type="entry name" value="DUF6533"/>
</dbReference>
<name>A0A067T0U6_GALM3</name>
<proteinExistence type="predicted"/>
<reference evidence="3" key="1">
    <citation type="journal article" date="2014" name="Proc. Natl. Acad. Sci. U.S.A.">
        <title>Extensive sampling of basidiomycete genomes demonstrates inadequacy of the white-rot/brown-rot paradigm for wood decay fungi.</title>
        <authorList>
            <person name="Riley R."/>
            <person name="Salamov A.A."/>
            <person name="Brown D.W."/>
            <person name="Nagy L.G."/>
            <person name="Floudas D."/>
            <person name="Held B.W."/>
            <person name="Levasseur A."/>
            <person name="Lombard V."/>
            <person name="Morin E."/>
            <person name="Otillar R."/>
            <person name="Lindquist E.A."/>
            <person name="Sun H."/>
            <person name="LaButti K.M."/>
            <person name="Schmutz J."/>
            <person name="Jabbour D."/>
            <person name="Luo H."/>
            <person name="Baker S.E."/>
            <person name="Pisabarro A.G."/>
            <person name="Walton J.D."/>
            <person name="Blanchette R.A."/>
            <person name="Henrissat B."/>
            <person name="Martin F."/>
            <person name="Cullen D."/>
            <person name="Hibbett D.S."/>
            <person name="Grigoriev I.V."/>
        </authorList>
    </citation>
    <scope>NUCLEOTIDE SEQUENCE [LARGE SCALE GENOMIC DNA]</scope>
    <source>
        <strain evidence="3">CBS 339.88</strain>
    </source>
</reference>
<feature type="domain" description="DUF6533" evidence="1">
    <location>
        <begin position="54"/>
        <end position="96"/>
    </location>
</feature>
<evidence type="ECO:0000259" key="1">
    <source>
        <dbReference type="Pfam" id="PF20151"/>
    </source>
</evidence>
<dbReference type="Pfam" id="PF20151">
    <property type="entry name" value="DUF6533"/>
    <property type="match status" value="1"/>
</dbReference>
<organism evidence="2 3">
    <name type="scientific">Galerina marginata (strain CBS 339.88)</name>
    <dbReference type="NCBI Taxonomy" id="685588"/>
    <lineage>
        <taxon>Eukaryota</taxon>
        <taxon>Fungi</taxon>
        <taxon>Dikarya</taxon>
        <taxon>Basidiomycota</taxon>
        <taxon>Agaricomycotina</taxon>
        <taxon>Agaricomycetes</taxon>
        <taxon>Agaricomycetidae</taxon>
        <taxon>Agaricales</taxon>
        <taxon>Agaricineae</taxon>
        <taxon>Strophariaceae</taxon>
        <taxon>Galerina</taxon>
    </lineage>
</organism>
<gene>
    <name evidence="2" type="ORF">GALMADRAFT_139689</name>
</gene>
<dbReference type="OrthoDB" id="3341843at2759"/>
<accession>A0A067T0U6</accession>
<dbReference type="EMBL" id="KL142378">
    <property type="protein sequence ID" value="KDR76815.1"/>
    <property type="molecule type" value="Genomic_DNA"/>
</dbReference>
<dbReference type="Proteomes" id="UP000027222">
    <property type="component" value="Unassembled WGS sequence"/>
</dbReference>
<sequence>MSTVSSNLSSLALEAFAGVEIDLLARAPPLIPFAPTPIHISAINQILLKHGTVIASLVVFIYDYLCTLDQEVAYIWSRPRSFATYLFVLNRYLPFVDLSLSFSGKYSFPFCVLGPRLVRPSDRGHLLKPAIQTFLTPQECLHRYSLITWLNVFGLTDKLPHLIVILTLRTIAIWQRNRWIVAILVVVFFASPICRRSP</sequence>
<dbReference type="HOGENOM" id="CLU_1378211_0_0_1"/>